<dbReference type="InterPro" id="IPR024302">
    <property type="entry name" value="SusD-like"/>
</dbReference>
<dbReference type="Gene3D" id="1.25.40.390">
    <property type="match status" value="2"/>
</dbReference>
<feature type="signal peptide" evidence="1">
    <location>
        <begin position="1"/>
        <end position="22"/>
    </location>
</feature>
<gene>
    <name evidence="2" type="ORF">GQF63_06555</name>
</gene>
<evidence type="ECO:0000313" key="3">
    <source>
        <dbReference type="Proteomes" id="UP000435036"/>
    </source>
</evidence>
<accession>A0A6N8KWA7</accession>
<organism evidence="2 3">
    <name type="scientific">Sphingobacterium humi</name>
    <dbReference type="NCBI Taxonomy" id="1796905"/>
    <lineage>
        <taxon>Bacteria</taxon>
        <taxon>Pseudomonadati</taxon>
        <taxon>Bacteroidota</taxon>
        <taxon>Sphingobacteriia</taxon>
        <taxon>Sphingobacteriales</taxon>
        <taxon>Sphingobacteriaceae</taxon>
        <taxon>Sphingobacterium</taxon>
    </lineage>
</organism>
<keyword evidence="3" id="KW-1185">Reference proteome</keyword>
<dbReference type="RefSeq" id="WP_160368421.1">
    <property type="nucleotide sequence ID" value="NZ_WSQA01000004.1"/>
</dbReference>
<proteinExistence type="predicted"/>
<reference evidence="2 3" key="1">
    <citation type="submission" date="2019-12" db="EMBL/GenBank/DDBJ databases">
        <authorList>
            <person name="Dong K."/>
        </authorList>
    </citation>
    <scope>NUCLEOTIDE SEQUENCE [LARGE SCALE GENOMIC DNA]</scope>
    <source>
        <strain evidence="2 3">JCM 31225</strain>
    </source>
</reference>
<dbReference type="OrthoDB" id="9766256at2"/>
<dbReference type="PROSITE" id="PS51257">
    <property type="entry name" value="PROKAR_LIPOPROTEIN"/>
    <property type="match status" value="1"/>
</dbReference>
<evidence type="ECO:0000256" key="1">
    <source>
        <dbReference type="SAM" id="SignalP"/>
    </source>
</evidence>
<dbReference type="SUPFAM" id="SSF48452">
    <property type="entry name" value="TPR-like"/>
    <property type="match status" value="1"/>
</dbReference>
<sequence>MKNIISKAGLFFALAASMSSCSKFEDMNVNPLKVNESQVQVEYLFNDALIGAQQDPNIAERIFVLYWKNASRQHLANGIAVNTHNDGWSNEYWSRNYGAKWLTSASKAIKIGQERIAANTAEPYINNMVQISRIWRAYLLSEMADNFGPMPIAGFDGENPKYNSVQEVYNFLLAELKDAVSKLDADVAVPNEKKKFDNAYGFSVEKWTKYANSMRMRLAMRIAEVDAGKAKTEFESAAAGGNYIKTADDMFLIQEKPGWDPLSGVMSREWNGQVLSATLNNLYVGLGGVKTENQLASSFHSSIKPANYIGKRLLKHYSTLTNDPAAGYFFDGLPNTIDPRAYKTFYIPGDVTSSTWSNYPSWTDDAKTTKVKMPIAPGDTLFLDTKNTWSTTAIGDFGAKGTANGIRSVQVGKIPGLSQAFRGSTAKRVFFAGWESYFLLAEAALKGWSVGITAKDAYEAGIKSNFEYWGVSQHLTTYLASTSYNNVGTSVSFTHTTEPGNSHNMNYVDGYTGTAGTASIAYPANTIYKNGAVRNDALTKIITQKYIANMPWLPLEAWNDHRRLGLPFFENPAVENPLPNMPDLTKTNYMTNSVKFFPQRIPYPSSFRASSQEGYNEAVSALGGEDKVSTPLWWAKKN</sequence>
<protein>
    <submittedName>
        <fullName evidence="2">SusD/RagB family nutrient-binding outer membrane lipoprotein</fullName>
    </submittedName>
</protein>
<feature type="chain" id="PRO_5026860422" evidence="1">
    <location>
        <begin position="23"/>
        <end position="638"/>
    </location>
</feature>
<name>A0A6N8KWA7_9SPHI</name>
<keyword evidence="2" id="KW-0449">Lipoprotein</keyword>
<evidence type="ECO:0000313" key="2">
    <source>
        <dbReference type="EMBL" id="MVZ61675.1"/>
    </source>
</evidence>
<dbReference type="InterPro" id="IPR011990">
    <property type="entry name" value="TPR-like_helical_dom_sf"/>
</dbReference>
<comment type="caution">
    <text evidence="2">The sequence shown here is derived from an EMBL/GenBank/DDBJ whole genome shotgun (WGS) entry which is preliminary data.</text>
</comment>
<dbReference type="EMBL" id="WSQA01000004">
    <property type="protein sequence ID" value="MVZ61675.1"/>
    <property type="molecule type" value="Genomic_DNA"/>
</dbReference>
<dbReference type="AlphaFoldDB" id="A0A6N8KWA7"/>
<keyword evidence="1" id="KW-0732">Signal</keyword>
<dbReference type="Pfam" id="PF12741">
    <property type="entry name" value="SusD-like"/>
    <property type="match status" value="2"/>
</dbReference>
<dbReference type="Proteomes" id="UP000435036">
    <property type="component" value="Unassembled WGS sequence"/>
</dbReference>